<protein>
    <submittedName>
        <fullName evidence="2">Uncharacterized protein</fullName>
    </submittedName>
</protein>
<feature type="compositionally biased region" description="Polar residues" evidence="1">
    <location>
        <begin position="60"/>
        <end position="75"/>
    </location>
</feature>
<dbReference type="Ensembl" id="ENSHHUT00000002457.1">
    <property type="protein sequence ID" value="ENSHHUP00000002379.1"/>
    <property type="gene ID" value="ENSHHUG00000001536.1"/>
</dbReference>
<reference evidence="2" key="2">
    <citation type="submission" date="2025-08" db="UniProtKB">
        <authorList>
            <consortium name="Ensembl"/>
        </authorList>
    </citation>
    <scope>IDENTIFICATION</scope>
</reference>
<dbReference type="Gene3D" id="3.40.50.300">
    <property type="entry name" value="P-loop containing nucleotide triphosphate hydrolases"/>
    <property type="match status" value="1"/>
</dbReference>
<keyword evidence="3" id="KW-1185">Reference proteome</keyword>
<accession>A0A4W5JRH4</accession>
<sequence length="150" mass="16059">MALSSCELTEALQLLDPDTESSVSKMDVGDEEVGETMMTVSFQYTEQSDDDDDGMLMSGNHLTPSETSPTSATGANSGGVGEVQKGGEKRLREEERGGGGEKSRGGEKKLREYQRELAEPVFQGKNTVICAPTGETGCWGTNTHTLQHPV</sequence>
<dbReference type="InterPro" id="IPR027417">
    <property type="entry name" value="P-loop_NTPase"/>
</dbReference>
<evidence type="ECO:0000313" key="3">
    <source>
        <dbReference type="Proteomes" id="UP000314982"/>
    </source>
</evidence>
<dbReference type="Proteomes" id="UP000314982">
    <property type="component" value="Unassembled WGS sequence"/>
</dbReference>
<reference evidence="3" key="1">
    <citation type="submission" date="2018-06" db="EMBL/GenBank/DDBJ databases">
        <title>Genome assembly of Danube salmon.</title>
        <authorList>
            <person name="Macqueen D.J."/>
            <person name="Gundappa M.K."/>
        </authorList>
    </citation>
    <scope>NUCLEOTIDE SEQUENCE [LARGE SCALE GENOMIC DNA]</scope>
</reference>
<feature type="region of interest" description="Disordered" evidence="1">
    <location>
        <begin position="13"/>
        <end position="111"/>
    </location>
</feature>
<evidence type="ECO:0000313" key="2">
    <source>
        <dbReference type="Ensembl" id="ENSHHUP00000002379.1"/>
    </source>
</evidence>
<name>A0A4W5JRH4_9TELE</name>
<dbReference type="STRING" id="62062.ENSHHUP00000002379"/>
<organism evidence="2 3">
    <name type="scientific">Hucho hucho</name>
    <name type="common">huchen</name>
    <dbReference type="NCBI Taxonomy" id="62062"/>
    <lineage>
        <taxon>Eukaryota</taxon>
        <taxon>Metazoa</taxon>
        <taxon>Chordata</taxon>
        <taxon>Craniata</taxon>
        <taxon>Vertebrata</taxon>
        <taxon>Euteleostomi</taxon>
        <taxon>Actinopterygii</taxon>
        <taxon>Neopterygii</taxon>
        <taxon>Teleostei</taxon>
        <taxon>Protacanthopterygii</taxon>
        <taxon>Salmoniformes</taxon>
        <taxon>Salmonidae</taxon>
        <taxon>Salmoninae</taxon>
        <taxon>Hucho</taxon>
    </lineage>
</organism>
<evidence type="ECO:0000256" key="1">
    <source>
        <dbReference type="SAM" id="MobiDB-lite"/>
    </source>
</evidence>
<feature type="compositionally biased region" description="Basic and acidic residues" evidence="1">
    <location>
        <begin position="85"/>
        <end position="111"/>
    </location>
</feature>
<dbReference type="AlphaFoldDB" id="A0A4W5JRH4"/>
<proteinExistence type="predicted"/>
<reference evidence="2" key="3">
    <citation type="submission" date="2025-09" db="UniProtKB">
        <authorList>
            <consortium name="Ensembl"/>
        </authorList>
    </citation>
    <scope>IDENTIFICATION</scope>
</reference>